<accession>A0A3C1KK64</accession>
<evidence type="ECO:0000313" key="6">
    <source>
        <dbReference type="EMBL" id="HAN26853.1"/>
    </source>
</evidence>
<protein>
    <submittedName>
        <fullName evidence="6">RNA polymerase sigma factor FliA</fullName>
    </submittedName>
</protein>
<dbReference type="Proteomes" id="UP000259273">
    <property type="component" value="Unassembled WGS sequence"/>
</dbReference>
<gene>
    <name evidence="6" type="ORF">DCP75_03865</name>
</gene>
<dbReference type="STRING" id="1121937.GCA_000423125_00722"/>
<organism evidence="6 7">
    <name type="scientific">Haliea salexigens</name>
    <dbReference type="NCBI Taxonomy" id="287487"/>
    <lineage>
        <taxon>Bacteria</taxon>
        <taxon>Pseudomonadati</taxon>
        <taxon>Pseudomonadota</taxon>
        <taxon>Gammaproteobacteria</taxon>
        <taxon>Cellvibrionales</taxon>
        <taxon>Halieaceae</taxon>
        <taxon>Haliea</taxon>
    </lineage>
</organism>
<feature type="non-terminal residue" evidence="6">
    <location>
        <position position="1"/>
    </location>
</feature>
<dbReference type="GO" id="GO:0006352">
    <property type="term" value="P:DNA-templated transcription initiation"/>
    <property type="evidence" value="ECO:0007669"/>
    <property type="project" value="InterPro"/>
</dbReference>
<evidence type="ECO:0000256" key="3">
    <source>
        <dbReference type="ARBA" id="ARBA00023125"/>
    </source>
</evidence>
<evidence type="ECO:0000256" key="2">
    <source>
        <dbReference type="ARBA" id="ARBA00023082"/>
    </source>
</evidence>
<sequence length="171" mass="18584">QGASFATYAGIRIKGAMLDELRGSDWLPRSVQSNLSRVAQAINSVSLREGRPAREAEIAEELSLSLAEYQSLAGELACARMCQLDDDVALSAGDEQVDPLRQVGEAGFHEALQQAVAQLPEKEQLMMSLYYGDGLNLKEIGLVLGVSESRVSQLHGQAVARLRVTLEAWKE</sequence>
<dbReference type="InterPro" id="IPR014284">
    <property type="entry name" value="RNA_pol_sigma-70_dom"/>
</dbReference>
<dbReference type="GO" id="GO:0003677">
    <property type="term" value="F:DNA binding"/>
    <property type="evidence" value="ECO:0007669"/>
    <property type="project" value="UniProtKB-KW"/>
</dbReference>
<dbReference type="EMBL" id="DMND01000063">
    <property type="protein sequence ID" value="HAN26853.1"/>
    <property type="molecule type" value="Genomic_DNA"/>
</dbReference>
<name>A0A3C1KK64_9GAMM</name>
<dbReference type="PROSITE" id="PS00716">
    <property type="entry name" value="SIGMA70_2"/>
    <property type="match status" value="1"/>
</dbReference>
<dbReference type="NCBIfam" id="TIGR02937">
    <property type="entry name" value="sigma70-ECF"/>
    <property type="match status" value="1"/>
</dbReference>
<comment type="caution">
    <text evidence="6">The sequence shown here is derived from an EMBL/GenBank/DDBJ whole genome shotgun (WGS) entry which is preliminary data.</text>
</comment>
<dbReference type="SUPFAM" id="SSF88659">
    <property type="entry name" value="Sigma3 and sigma4 domains of RNA polymerase sigma factors"/>
    <property type="match status" value="2"/>
</dbReference>
<keyword evidence="3" id="KW-0238">DNA-binding</keyword>
<evidence type="ECO:0000256" key="1">
    <source>
        <dbReference type="ARBA" id="ARBA00023015"/>
    </source>
</evidence>
<keyword evidence="1" id="KW-0805">Transcription regulation</keyword>
<reference evidence="6 7" key="1">
    <citation type="journal article" date="2018" name="Nat. Biotechnol.">
        <title>A standardized bacterial taxonomy based on genome phylogeny substantially revises the tree of life.</title>
        <authorList>
            <person name="Parks D.H."/>
            <person name="Chuvochina M."/>
            <person name="Waite D.W."/>
            <person name="Rinke C."/>
            <person name="Skarshewski A."/>
            <person name="Chaumeil P.A."/>
            <person name="Hugenholtz P."/>
        </authorList>
    </citation>
    <scope>NUCLEOTIDE SEQUENCE [LARGE SCALE GENOMIC DNA]</scope>
    <source>
        <strain evidence="6">UBA9158</strain>
    </source>
</reference>
<keyword evidence="4" id="KW-0804">Transcription</keyword>
<keyword evidence="2" id="KW-0731">Sigma factor</keyword>
<dbReference type="AlphaFoldDB" id="A0A3C1KK64"/>
<evidence type="ECO:0000313" key="7">
    <source>
        <dbReference type="Proteomes" id="UP000259273"/>
    </source>
</evidence>
<evidence type="ECO:0000259" key="5">
    <source>
        <dbReference type="PROSITE" id="PS00716"/>
    </source>
</evidence>
<dbReference type="PANTHER" id="PTHR30385:SF7">
    <property type="entry name" value="RNA POLYMERASE SIGMA FACTOR FLIA"/>
    <property type="match status" value="1"/>
</dbReference>
<dbReference type="InterPro" id="IPR007630">
    <property type="entry name" value="RNA_pol_sigma70_r4"/>
</dbReference>
<dbReference type="Pfam" id="PF04545">
    <property type="entry name" value="Sigma70_r4"/>
    <property type="match status" value="1"/>
</dbReference>
<dbReference type="InterPro" id="IPR013324">
    <property type="entry name" value="RNA_pol_sigma_r3/r4-like"/>
</dbReference>
<dbReference type="Gene3D" id="1.20.140.160">
    <property type="match status" value="1"/>
</dbReference>
<evidence type="ECO:0000256" key="4">
    <source>
        <dbReference type="ARBA" id="ARBA00023163"/>
    </source>
</evidence>
<feature type="domain" description="RNA polymerase sigma-70" evidence="5">
    <location>
        <begin position="136"/>
        <end position="162"/>
    </location>
</feature>
<dbReference type="GO" id="GO:0016987">
    <property type="term" value="F:sigma factor activity"/>
    <property type="evidence" value="ECO:0007669"/>
    <property type="project" value="UniProtKB-KW"/>
</dbReference>
<proteinExistence type="predicted"/>
<dbReference type="PANTHER" id="PTHR30385">
    <property type="entry name" value="SIGMA FACTOR F FLAGELLAR"/>
    <property type="match status" value="1"/>
</dbReference>
<dbReference type="CDD" id="cd06171">
    <property type="entry name" value="Sigma70_r4"/>
    <property type="match status" value="1"/>
</dbReference>
<dbReference type="InterPro" id="IPR000943">
    <property type="entry name" value="RNA_pol_sigma70"/>
</dbReference>